<dbReference type="AlphaFoldDB" id="A0A6N7IQW5"/>
<evidence type="ECO:0000313" key="1">
    <source>
        <dbReference type="EMBL" id="MQL52311.1"/>
    </source>
</evidence>
<dbReference type="Gene3D" id="1.10.1790.50">
    <property type="match status" value="1"/>
</dbReference>
<name>A0A6N7IQW5_9FIRM</name>
<gene>
    <name evidence="1" type="ORF">GFC01_08510</name>
</gene>
<reference evidence="1 2" key="1">
    <citation type="submission" date="2019-10" db="EMBL/GenBank/DDBJ databases">
        <title>Comparative genomics of sulfur disproportionating microorganisms.</title>
        <authorList>
            <person name="Ward L.M."/>
            <person name="Bertran E."/>
            <person name="Johnston D."/>
        </authorList>
    </citation>
    <scope>NUCLEOTIDE SEQUENCE [LARGE SCALE GENOMIC DNA]</scope>
    <source>
        <strain evidence="1 2">DSM 14055</strain>
    </source>
</reference>
<sequence length="60" mass="6508">MDGNKRIGVVLSGTMPAMNGYQLEVGRREMVSFTLSAAEVRRSVEEIAAWPGAHSRAVSM</sequence>
<accession>A0A6N7IQW5</accession>
<comment type="caution">
    <text evidence="1">The sequence shown here is derived from an EMBL/GenBank/DDBJ whole genome shotgun (WGS) entry which is preliminary data.</text>
</comment>
<dbReference type="EMBL" id="WHYR01000019">
    <property type="protein sequence ID" value="MQL52311.1"/>
    <property type="molecule type" value="Genomic_DNA"/>
</dbReference>
<keyword evidence="2" id="KW-1185">Reference proteome</keyword>
<dbReference type="OrthoDB" id="9802752at2"/>
<evidence type="ECO:0008006" key="3">
    <source>
        <dbReference type="Google" id="ProtNLM"/>
    </source>
</evidence>
<dbReference type="RefSeq" id="WP_152946251.1">
    <property type="nucleotide sequence ID" value="NZ_WHYR01000019.1"/>
</dbReference>
<proteinExistence type="predicted"/>
<protein>
    <recommendedName>
        <fullName evidence="3">Fido domain-containing protein</fullName>
    </recommendedName>
</protein>
<organism evidence="1 2">
    <name type="scientific">Desulfofundulus thermobenzoicus</name>
    <dbReference type="NCBI Taxonomy" id="29376"/>
    <lineage>
        <taxon>Bacteria</taxon>
        <taxon>Bacillati</taxon>
        <taxon>Bacillota</taxon>
        <taxon>Clostridia</taxon>
        <taxon>Eubacteriales</taxon>
        <taxon>Peptococcaceae</taxon>
        <taxon>Desulfofundulus</taxon>
    </lineage>
</organism>
<evidence type="ECO:0000313" key="2">
    <source>
        <dbReference type="Proteomes" id="UP000441717"/>
    </source>
</evidence>
<dbReference type="Proteomes" id="UP000441717">
    <property type="component" value="Unassembled WGS sequence"/>
</dbReference>